<dbReference type="InterPro" id="IPR010374">
    <property type="entry name" value="DUF969"/>
</dbReference>
<evidence type="ECO:0008006" key="4">
    <source>
        <dbReference type="Google" id="ProtNLM"/>
    </source>
</evidence>
<dbReference type="PATRIC" id="fig|1239307.3.peg.4043"/>
<keyword evidence="1" id="KW-1133">Transmembrane helix</keyword>
<dbReference type="Proteomes" id="UP000019028">
    <property type="component" value="Chromosome"/>
</dbReference>
<reference evidence="2 3" key="1">
    <citation type="journal article" date="2014" name="Genome Biol. Evol.">
        <title>Genome degeneration and adaptation in a nascent stage of symbiosis.</title>
        <authorList>
            <person name="Oakeson K.F."/>
            <person name="Gil R."/>
            <person name="Clayton A.L."/>
            <person name="Dunn D.M."/>
            <person name="von Niederhausern A.C."/>
            <person name="Hamil C."/>
            <person name="Aoyagi A."/>
            <person name="Duval B."/>
            <person name="Baca A."/>
            <person name="Silva F.J."/>
            <person name="Vallier A."/>
            <person name="Jackson D.G."/>
            <person name="Latorre A."/>
            <person name="Weiss R.B."/>
            <person name="Heddi A."/>
            <person name="Moya A."/>
            <person name="Dale C."/>
        </authorList>
    </citation>
    <scope>NUCLEOTIDE SEQUENCE [LARGE SCALE GENOMIC DNA]</scope>
    <source>
        <strain evidence="2 3">HS1</strain>
    </source>
</reference>
<accession>W0I1J7</accession>
<dbReference type="OrthoDB" id="80065at2"/>
<feature type="transmembrane region" description="Helical" evidence="1">
    <location>
        <begin position="190"/>
        <end position="211"/>
    </location>
</feature>
<keyword evidence="1" id="KW-0472">Membrane</keyword>
<dbReference type="EMBL" id="CP006569">
    <property type="protein sequence ID" value="AHF78637.1"/>
    <property type="molecule type" value="Genomic_DNA"/>
</dbReference>
<evidence type="ECO:0000256" key="1">
    <source>
        <dbReference type="SAM" id="Phobius"/>
    </source>
</evidence>
<dbReference type="Pfam" id="PF06149">
    <property type="entry name" value="DUF969"/>
    <property type="match status" value="1"/>
</dbReference>
<protein>
    <recommendedName>
        <fullName evidence="4">DUF969 domain-containing protein</fullName>
    </recommendedName>
</protein>
<evidence type="ECO:0000313" key="2">
    <source>
        <dbReference type="EMBL" id="AHF78637.1"/>
    </source>
</evidence>
<keyword evidence="3" id="KW-1185">Reference proteome</keyword>
<dbReference type="HOGENOM" id="CLU_099769_0_0_6"/>
<evidence type="ECO:0000313" key="3">
    <source>
        <dbReference type="Proteomes" id="UP000019028"/>
    </source>
</evidence>
<dbReference type="AlphaFoldDB" id="W0I1J7"/>
<gene>
    <name evidence="2" type="ORF">Sant_3657</name>
</gene>
<name>W0I1J7_9GAMM</name>
<proteinExistence type="predicted"/>
<feature type="transmembrane region" description="Helical" evidence="1">
    <location>
        <begin position="51"/>
        <end position="69"/>
    </location>
</feature>
<dbReference type="RefSeq" id="WP_025423759.1">
    <property type="nucleotide sequence ID" value="NZ_CP006569.1"/>
</dbReference>
<dbReference type="KEGG" id="sod:Sant_3657"/>
<sequence>MWPLIGIVIVILGFALRFNPLVVVTLAGLITGLTSGLDLPAVISDFGTAYVQNRYMALIWLALPVIGLLERNGLREQAQRLVTRIHSASLSRILILYMLMRQLTAALGLTALGGHAQMVRPLIAPMAEGAARKRLGDLPQAEREKIRAHCAAVDNIGVFFGEDIFIAIGSILLMKGFMEQNGYIIEPLHFAVWAIPTAFFAFIIHSCRVAFYQRALIRRYAAQNKTRAAGEYKG</sequence>
<keyword evidence="1" id="KW-0812">Transmembrane</keyword>
<organism evidence="2 3">
    <name type="scientific">Sodalis praecaptivus</name>
    <dbReference type="NCBI Taxonomy" id="1239307"/>
    <lineage>
        <taxon>Bacteria</taxon>
        <taxon>Pseudomonadati</taxon>
        <taxon>Pseudomonadota</taxon>
        <taxon>Gammaproteobacteria</taxon>
        <taxon>Enterobacterales</taxon>
        <taxon>Bruguierivoracaceae</taxon>
        <taxon>Sodalis</taxon>
    </lineage>
</organism>